<dbReference type="InterPro" id="IPR025356">
    <property type="entry name" value="DUF4260"/>
</dbReference>
<dbReference type="RefSeq" id="WP_008848804.1">
    <property type="nucleotide sequence ID" value="NZ_AOJH01000065.1"/>
</dbReference>
<evidence type="ECO:0008006" key="5">
    <source>
        <dbReference type="Google" id="ProtNLM"/>
    </source>
</evidence>
<sequence>MRPELILRSEWAGLFGAATAAYFALGGPLWLFAVLALAPDVSMLAYLAGPRLGSSVYNAFHTSLAPLALGAAGAWLGATPLVWVALVWAAHVGADRAVGYGLKYPTGFKRSHLSPGTDRDASTADPGRAVPDAAATGKN</sequence>
<proteinExistence type="predicted"/>
<gene>
    <name evidence="3" type="ORF">C468_10542</name>
</gene>
<evidence type="ECO:0000256" key="1">
    <source>
        <dbReference type="SAM" id="MobiDB-lite"/>
    </source>
</evidence>
<dbReference type="AlphaFoldDB" id="M0P1X7"/>
<dbReference type="Pfam" id="PF14079">
    <property type="entry name" value="DUF4260"/>
    <property type="match status" value="1"/>
</dbReference>
<accession>M0P1X7</accession>
<keyword evidence="2" id="KW-0472">Membrane</keyword>
<feature type="transmembrane region" description="Helical" evidence="2">
    <location>
        <begin position="12"/>
        <end position="38"/>
    </location>
</feature>
<dbReference type="STRING" id="1230456.C468_10542"/>
<keyword evidence="2" id="KW-0812">Transmembrane</keyword>
<name>M0P1X7_9EURY</name>
<evidence type="ECO:0000256" key="2">
    <source>
        <dbReference type="SAM" id="Phobius"/>
    </source>
</evidence>
<dbReference type="PATRIC" id="fig|1230456.3.peg.2091"/>
<keyword evidence="4" id="KW-1185">Reference proteome</keyword>
<dbReference type="EMBL" id="AOJH01000065">
    <property type="protein sequence ID" value="EMA62820.1"/>
    <property type="molecule type" value="Genomic_DNA"/>
</dbReference>
<evidence type="ECO:0000313" key="4">
    <source>
        <dbReference type="Proteomes" id="UP000011546"/>
    </source>
</evidence>
<protein>
    <recommendedName>
        <fullName evidence="5">DUF4260 domain-containing protein</fullName>
    </recommendedName>
</protein>
<dbReference type="Proteomes" id="UP000011546">
    <property type="component" value="Unassembled WGS sequence"/>
</dbReference>
<feature type="transmembrane region" description="Helical" evidence="2">
    <location>
        <begin position="67"/>
        <end position="90"/>
    </location>
</feature>
<comment type="caution">
    <text evidence="3">The sequence shown here is derived from an EMBL/GenBank/DDBJ whole genome shotgun (WGS) entry which is preliminary data.</text>
</comment>
<dbReference type="OrthoDB" id="319781at2157"/>
<reference evidence="3 4" key="1">
    <citation type="journal article" date="2014" name="PLoS Genet.">
        <title>Phylogenetically driven sequencing of extremely halophilic archaea reveals strategies for static and dynamic osmo-response.</title>
        <authorList>
            <person name="Becker E.A."/>
            <person name="Seitzer P.M."/>
            <person name="Tritt A."/>
            <person name="Larsen D."/>
            <person name="Krusor M."/>
            <person name="Yao A.I."/>
            <person name="Wu D."/>
            <person name="Madern D."/>
            <person name="Eisen J.A."/>
            <person name="Darling A.E."/>
            <person name="Facciotti M.T."/>
        </authorList>
    </citation>
    <scope>NUCLEOTIDE SEQUENCE [LARGE SCALE GENOMIC DNA]</scope>
    <source>
        <strain evidence="3 4">JCM 14978</strain>
    </source>
</reference>
<organism evidence="3 4">
    <name type="scientific">Halorubrum kocurii JCM 14978</name>
    <dbReference type="NCBI Taxonomy" id="1230456"/>
    <lineage>
        <taxon>Archaea</taxon>
        <taxon>Methanobacteriati</taxon>
        <taxon>Methanobacteriota</taxon>
        <taxon>Stenosarchaea group</taxon>
        <taxon>Halobacteria</taxon>
        <taxon>Halobacteriales</taxon>
        <taxon>Haloferacaceae</taxon>
        <taxon>Halorubrum</taxon>
    </lineage>
</organism>
<keyword evidence="2" id="KW-1133">Transmembrane helix</keyword>
<evidence type="ECO:0000313" key="3">
    <source>
        <dbReference type="EMBL" id="EMA62820.1"/>
    </source>
</evidence>
<feature type="region of interest" description="Disordered" evidence="1">
    <location>
        <begin position="112"/>
        <end position="139"/>
    </location>
</feature>